<evidence type="ECO:0000259" key="2">
    <source>
        <dbReference type="PROSITE" id="PS50994"/>
    </source>
</evidence>
<feature type="domain" description="Integrase catalytic" evidence="2">
    <location>
        <begin position="38"/>
        <end position="201"/>
    </location>
</feature>
<dbReference type="EMBL" id="MJFZ01000003">
    <property type="protein sequence ID" value="RAW43573.1"/>
    <property type="molecule type" value="Genomic_DNA"/>
</dbReference>
<feature type="compositionally biased region" description="Polar residues" evidence="1">
    <location>
        <begin position="259"/>
        <end position="275"/>
    </location>
</feature>
<dbReference type="Proteomes" id="UP000774804">
    <property type="component" value="Unassembled WGS sequence"/>
</dbReference>
<dbReference type="EMBL" id="RCMG01000004">
    <property type="protein sequence ID" value="KAG2869219.1"/>
    <property type="molecule type" value="Genomic_DNA"/>
</dbReference>
<dbReference type="EMBL" id="RCMI01000056">
    <property type="protein sequence ID" value="KAG2938980.1"/>
    <property type="molecule type" value="Genomic_DNA"/>
</dbReference>
<dbReference type="GO" id="GO:0003676">
    <property type="term" value="F:nucleic acid binding"/>
    <property type="evidence" value="ECO:0007669"/>
    <property type="project" value="InterPro"/>
</dbReference>
<dbReference type="VEuPathDB" id="FungiDB:PC110_g329"/>
<protein>
    <recommendedName>
        <fullName evidence="2">Integrase catalytic domain-containing protein</fullName>
    </recommendedName>
</protein>
<gene>
    <name evidence="8" type="ORF">PC110_g329</name>
    <name evidence="3" type="ORF">PC113_g447</name>
    <name evidence="4" type="ORF">PC115_g3377</name>
    <name evidence="5" type="ORF">PC117_g3740</name>
    <name evidence="6" type="ORF">PC118_g3185</name>
    <name evidence="7" type="ORF">PC129_g1686</name>
</gene>
<dbReference type="InterPro" id="IPR012337">
    <property type="entry name" value="RNaseH-like_sf"/>
</dbReference>
<evidence type="ECO:0000313" key="6">
    <source>
        <dbReference type="EMBL" id="KAG2995072.1"/>
    </source>
</evidence>
<reference evidence="7" key="2">
    <citation type="submission" date="2018-05" db="EMBL/GenBank/DDBJ databases">
        <title>Effector identification in a new, highly contiguous assembly of the strawberry crown rot pathogen Phytophthora cactorum.</title>
        <authorList>
            <person name="Armitage A.D."/>
            <person name="Nellist C.F."/>
            <person name="Bates H."/>
            <person name="Vickerstaff R.J."/>
            <person name="Harrison R.J."/>
        </authorList>
    </citation>
    <scope>NUCLEOTIDE SEQUENCE</scope>
    <source>
        <strain evidence="3">15-7</strain>
        <strain evidence="4">4032</strain>
        <strain evidence="5">4040</strain>
        <strain evidence="6">P415</strain>
        <strain evidence="7">P421</strain>
    </source>
</reference>
<dbReference type="Proteomes" id="UP000736787">
    <property type="component" value="Unassembled WGS sequence"/>
</dbReference>
<dbReference type="SUPFAM" id="SSF53098">
    <property type="entry name" value="Ribonuclease H-like"/>
    <property type="match status" value="1"/>
</dbReference>
<dbReference type="InterPro" id="IPR050951">
    <property type="entry name" value="Retrovirus_Pol_polyprotein"/>
</dbReference>
<evidence type="ECO:0000313" key="3">
    <source>
        <dbReference type="EMBL" id="KAG2869219.1"/>
    </source>
</evidence>
<dbReference type="PROSITE" id="PS50994">
    <property type="entry name" value="INTEGRASE"/>
    <property type="match status" value="1"/>
</dbReference>
<dbReference type="AlphaFoldDB" id="A0A329T1Y4"/>
<dbReference type="Proteomes" id="UP000760860">
    <property type="component" value="Unassembled WGS sequence"/>
</dbReference>
<dbReference type="EMBL" id="RCMK01000055">
    <property type="protein sequence ID" value="KAG2951213.1"/>
    <property type="molecule type" value="Genomic_DNA"/>
</dbReference>
<organism evidence="8 9">
    <name type="scientific">Phytophthora cactorum</name>
    <dbReference type="NCBI Taxonomy" id="29920"/>
    <lineage>
        <taxon>Eukaryota</taxon>
        <taxon>Sar</taxon>
        <taxon>Stramenopiles</taxon>
        <taxon>Oomycota</taxon>
        <taxon>Peronosporomycetes</taxon>
        <taxon>Peronosporales</taxon>
        <taxon>Peronosporaceae</taxon>
        <taxon>Phytophthora</taxon>
    </lineage>
</organism>
<evidence type="ECO:0000313" key="8">
    <source>
        <dbReference type="EMBL" id="RAW43573.1"/>
    </source>
</evidence>
<dbReference type="Proteomes" id="UP000251314">
    <property type="component" value="Unassembled WGS sequence"/>
</dbReference>
<evidence type="ECO:0000313" key="7">
    <source>
        <dbReference type="EMBL" id="KAG3227746.1"/>
    </source>
</evidence>
<dbReference type="STRING" id="29920.A0A329T1Y4"/>
<proteinExistence type="predicted"/>
<dbReference type="Proteomes" id="UP000697107">
    <property type="component" value="Unassembled WGS sequence"/>
</dbReference>
<dbReference type="EMBL" id="RCML01000052">
    <property type="protein sequence ID" value="KAG2995072.1"/>
    <property type="molecule type" value="Genomic_DNA"/>
</dbReference>
<feature type="region of interest" description="Disordered" evidence="1">
    <location>
        <begin position="253"/>
        <end position="275"/>
    </location>
</feature>
<comment type="caution">
    <text evidence="8">The sequence shown here is derived from an EMBL/GenBank/DDBJ whole genome shotgun (WGS) entry which is preliminary data.</text>
</comment>
<dbReference type="PANTHER" id="PTHR37984">
    <property type="entry name" value="PROTEIN CBG26694"/>
    <property type="match status" value="1"/>
</dbReference>
<evidence type="ECO:0000256" key="1">
    <source>
        <dbReference type="SAM" id="MobiDB-lite"/>
    </source>
</evidence>
<keyword evidence="9" id="KW-1185">Reference proteome</keyword>
<dbReference type="PANTHER" id="PTHR37984:SF5">
    <property type="entry name" value="PROTEIN NYNRIN-LIKE"/>
    <property type="match status" value="1"/>
</dbReference>
<sequence length="275" mass="31695">MKATISQVFTWANMERDARHLVNARIICSKATHPIIRYKTKPAMKTIAWAWNEIAVNSIGLYGEQKVRTLTIIDTLTRLIKVLPAQDGSSAEAACLLYRNWLYRYPRPVRSIYDGGSEFKKEFHEILESYGIEHEPTTVWKPLVNAVIEHVHRVIGDEMCTKTIKTMEDWVQSPNNTTFALRAANHVMTNASPAQQAFGRDMIFDMKHETNCIDGQLRKVDQINKNNQWENNKRVSSEYTPVTRSYFAATRVPKGRPCHSSTDFTRSSQYKIQER</sequence>
<dbReference type="InterPro" id="IPR001584">
    <property type="entry name" value="Integrase_cat-core"/>
</dbReference>
<evidence type="ECO:0000313" key="9">
    <source>
        <dbReference type="Proteomes" id="UP000251314"/>
    </source>
</evidence>
<dbReference type="Proteomes" id="UP000735874">
    <property type="component" value="Unassembled WGS sequence"/>
</dbReference>
<dbReference type="InterPro" id="IPR036397">
    <property type="entry name" value="RNaseH_sf"/>
</dbReference>
<dbReference type="Gene3D" id="3.30.420.10">
    <property type="entry name" value="Ribonuclease H-like superfamily/Ribonuclease H"/>
    <property type="match status" value="1"/>
</dbReference>
<dbReference type="GO" id="GO:0015074">
    <property type="term" value="P:DNA integration"/>
    <property type="evidence" value="ECO:0007669"/>
    <property type="project" value="InterPro"/>
</dbReference>
<name>A0A329T1Y4_9STRA</name>
<dbReference type="OrthoDB" id="100001at2759"/>
<evidence type="ECO:0000313" key="4">
    <source>
        <dbReference type="EMBL" id="KAG2938980.1"/>
    </source>
</evidence>
<dbReference type="Pfam" id="PF00665">
    <property type="entry name" value="rve"/>
    <property type="match status" value="1"/>
</dbReference>
<reference evidence="8 9" key="1">
    <citation type="submission" date="2018-01" db="EMBL/GenBank/DDBJ databases">
        <title>Draft genome of the strawberry crown rot pathogen Phytophthora cactorum.</title>
        <authorList>
            <person name="Armitage A.D."/>
            <person name="Lysoe E."/>
            <person name="Nellist C.F."/>
            <person name="Harrison R.J."/>
            <person name="Brurberg M.B."/>
        </authorList>
    </citation>
    <scope>NUCLEOTIDE SEQUENCE [LARGE SCALE GENOMIC DNA]</scope>
    <source>
        <strain evidence="8 9">10300</strain>
    </source>
</reference>
<dbReference type="EMBL" id="RCMV01000028">
    <property type="protein sequence ID" value="KAG3227746.1"/>
    <property type="molecule type" value="Genomic_DNA"/>
</dbReference>
<accession>A0A329T1Y4</accession>
<evidence type="ECO:0000313" key="5">
    <source>
        <dbReference type="EMBL" id="KAG2951213.1"/>
    </source>
</evidence>